<evidence type="ECO:0000256" key="6">
    <source>
        <dbReference type="ARBA" id="ARBA00023204"/>
    </source>
</evidence>
<dbReference type="Pfam" id="PF05188">
    <property type="entry name" value="MutS_II"/>
    <property type="match status" value="1"/>
</dbReference>
<dbReference type="InterPro" id="IPR007696">
    <property type="entry name" value="DNA_mismatch_repair_MutS_core"/>
</dbReference>
<dbReference type="SMART" id="SM00533">
    <property type="entry name" value="MUTSd"/>
    <property type="match status" value="1"/>
</dbReference>
<dbReference type="OrthoDB" id="2534523at2759"/>
<dbReference type="InterPro" id="IPR045076">
    <property type="entry name" value="MutS"/>
</dbReference>
<evidence type="ECO:0000256" key="3">
    <source>
        <dbReference type="ARBA" id="ARBA00022763"/>
    </source>
</evidence>
<evidence type="ECO:0000259" key="8">
    <source>
        <dbReference type="PROSITE" id="PS00486"/>
    </source>
</evidence>
<dbReference type="PANTHER" id="PTHR11361:SF34">
    <property type="entry name" value="DNA MISMATCH REPAIR PROTEIN MSH1, MITOCHONDRIAL"/>
    <property type="match status" value="1"/>
</dbReference>
<evidence type="ECO:0000313" key="10">
    <source>
        <dbReference type="Proteomes" id="UP000236544"/>
    </source>
</evidence>
<gene>
    <name evidence="9" type="ORF">LAQU0_S05e02564g</name>
</gene>
<dbReference type="InterPro" id="IPR016151">
    <property type="entry name" value="DNA_mismatch_repair_MutS_N"/>
</dbReference>
<evidence type="ECO:0000256" key="5">
    <source>
        <dbReference type="ARBA" id="ARBA00023125"/>
    </source>
</evidence>
<dbReference type="SUPFAM" id="SSF52540">
    <property type="entry name" value="P-loop containing nucleoside triphosphate hydrolases"/>
    <property type="match status" value="1"/>
</dbReference>
<dbReference type="Pfam" id="PF05192">
    <property type="entry name" value="MutS_III"/>
    <property type="match status" value="1"/>
</dbReference>
<dbReference type="InterPro" id="IPR027417">
    <property type="entry name" value="P-loop_NTPase"/>
</dbReference>
<evidence type="ECO:0000256" key="1">
    <source>
        <dbReference type="ARBA" id="ARBA00006271"/>
    </source>
</evidence>
<keyword evidence="6" id="KW-0234">DNA repair</keyword>
<feature type="domain" description="DNA mismatch repair proteins mutS family" evidence="8">
    <location>
        <begin position="864"/>
        <end position="880"/>
    </location>
</feature>
<dbReference type="Gene3D" id="1.10.1420.10">
    <property type="match status" value="1"/>
</dbReference>
<dbReference type="Pfam" id="PF01624">
    <property type="entry name" value="MutS_I"/>
    <property type="match status" value="1"/>
</dbReference>
<dbReference type="GO" id="GO:0006298">
    <property type="term" value="P:mismatch repair"/>
    <property type="evidence" value="ECO:0007669"/>
    <property type="project" value="InterPro"/>
</dbReference>
<dbReference type="SUPFAM" id="SSF53150">
    <property type="entry name" value="DNA repair protein MutS, domain II"/>
    <property type="match status" value="1"/>
</dbReference>
<dbReference type="Proteomes" id="UP000236544">
    <property type="component" value="Unassembled WGS sequence"/>
</dbReference>
<dbReference type="GO" id="GO:0005524">
    <property type="term" value="F:ATP binding"/>
    <property type="evidence" value="ECO:0007669"/>
    <property type="project" value="UniProtKB-KW"/>
</dbReference>
<dbReference type="InterPro" id="IPR036187">
    <property type="entry name" value="DNA_mismatch_repair_MutS_sf"/>
</dbReference>
<dbReference type="PANTHER" id="PTHR11361">
    <property type="entry name" value="DNA MISMATCH REPAIR PROTEIN MUTS FAMILY MEMBER"/>
    <property type="match status" value="1"/>
</dbReference>
<keyword evidence="2" id="KW-0547">Nucleotide-binding</keyword>
<dbReference type="Pfam" id="PF00488">
    <property type="entry name" value="MutS_V"/>
    <property type="match status" value="1"/>
</dbReference>
<dbReference type="PROSITE" id="PS00486">
    <property type="entry name" value="DNA_MISMATCH_REPAIR_2"/>
    <property type="match status" value="1"/>
</dbReference>
<keyword evidence="10" id="KW-1185">Reference proteome</keyword>
<dbReference type="SMART" id="SM00534">
    <property type="entry name" value="MUTSac"/>
    <property type="match status" value="1"/>
</dbReference>
<dbReference type="Gene3D" id="3.40.1170.10">
    <property type="entry name" value="DNA repair protein MutS, domain I"/>
    <property type="match status" value="1"/>
</dbReference>
<dbReference type="GO" id="GO:0140664">
    <property type="term" value="F:ATP-dependent DNA damage sensor activity"/>
    <property type="evidence" value="ECO:0007669"/>
    <property type="project" value="InterPro"/>
</dbReference>
<organism evidence="9 10">
    <name type="scientific">Lachancea quebecensis</name>
    <dbReference type="NCBI Taxonomy" id="1654605"/>
    <lineage>
        <taxon>Eukaryota</taxon>
        <taxon>Fungi</taxon>
        <taxon>Dikarya</taxon>
        <taxon>Ascomycota</taxon>
        <taxon>Saccharomycotina</taxon>
        <taxon>Saccharomycetes</taxon>
        <taxon>Saccharomycetales</taxon>
        <taxon>Saccharomycetaceae</taxon>
        <taxon>Lachancea</taxon>
    </lineage>
</organism>
<dbReference type="EMBL" id="LN890537">
    <property type="protein sequence ID" value="CUS22313.1"/>
    <property type="molecule type" value="Genomic_DNA"/>
</dbReference>
<keyword evidence="4" id="KW-0067">ATP-binding</keyword>
<feature type="region of interest" description="Disordered" evidence="7">
    <location>
        <begin position="65"/>
        <end position="103"/>
    </location>
</feature>
<dbReference type="SUPFAM" id="SSF48334">
    <property type="entry name" value="DNA repair protein MutS, domain III"/>
    <property type="match status" value="1"/>
</dbReference>
<name>A0A0P1KRM4_9SACH</name>
<dbReference type="InterPro" id="IPR036678">
    <property type="entry name" value="MutS_con_dom_sf"/>
</dbReference>
<keyword evidence="3" id="KW-0227">DNA damage</keyword>
<dbReference type="SUPFAM" id="SSF55271">
    <property type="entry name" value="DNA repair protein MutS, domain I"/>
    <property type="match status" value="1"/>
</dbReference>
<dbReference type="Gene3D" id="3.40.50.300">
    <property type="entry name" value="P-loop containing nucleotide triphosphate hydrolases"/>
    <property type="match status" value="1"/>
</dbReference>
<dbReference type="InterPro" id="IPR007695">
    <property type="entry name" value="DNA_mismatch_repair_MutS-lik_N"/>
</dbReference>
<sequence length="982" mass="111054">MEHLLNLTKRSQILNGAIPRYSAVRLKAGAPLKRFSRIIQHESRYISSVPVTEKLTVSIDHEPSIANADAGEPNIETGLPLDEKSIKRSNRGNRTSKNSLPPSLQYVRDTMNKYKDYVVLTQMGSFYELYFEHADIYAPKLNLTLTSREYAHGKVSFAGFPVQQVNRHLKVLVKELGYSVAVADQFKKSSSVSNEISRFLRRVTRIVTPGTFLDEAFENLQENTYLLSIEFPESCMQKLVDINMKVGLCWCDISTGEIFVQQTLLKDTISAVTRIGPREILLDEELVSFKLEEGEWYPEFVELKKFFIKYQKMPSNHRSMNTFRYLFNSGNLEGGSFELENVLRDFSQKEIAALRNMLLYIEEHLPDTAVNLQEPQRQLTNSLMQIDSRSCSALEITSTMRANTKKGSLLSTIKRTVTPSGSRLLSQWLSAPSLDTVEIKRRQRLVTLFRDHPELTELLIRTLKQTYDMPRILQKFSFGKGDATELLQLSHSLQKAEFIGKSIQAKYGTKQGVLCEILNTVTSPLEYDKELVGKVLSSLDEDQLIKFARLQTESEADLCERNQNSEKKDTDVFGESNLWVVRPDAGIRISELHGKHQGLLNKRQALCNQYKSSITESVQTKSIQLKLRHTGEYGLYISATSNNIKLLCSLVKDGMLFQGCPFKILQKSSQSCWLDHRLWTELGQELEYTVMKIKREENILISSFKKEFIKKSFYIRKVSQVLDYLDVLTSFAKLSVEKNLSCPTVDTSSDLDIKKGRHIVVEDGLLSKSLQEFTSNDCRLQAGNLWIVTGPNMGGKSTFLRQIAIIVIMAQIGSYVPCESARIGIVDKIFSRIGSADDLYNQMSTFMVEMTETGYILKGATERSLAILDEIGRGTSGKEGISLAYAALKHLVDQNQCRSLFATHFGQELKMLVDGHCDEAIRKKISYYKSGIYDMGGDDFCYDHSLVPGICDNSDAIRVAMRAGFPKEALANAREALKPSDS</sequence>
<evidence type="ECO:0000256" key="2">
    <source>
        <dbReference type="ARBA" id="ARBA00022741"/>
    </source>
</evidence>
<dbReference type="PIRSF" id="PIRSF037677">
    <property type="entry name" value="DNA_mis_repair_Msh6"/>
    <property type="match status" value="1"/>
</dbReference>
<dbReference type="InterPro" id="IPR007860">
    <property type="entry name" value="DNA_mmatch_repair_MutS_con_dom"/>
</dbReference>
<dbReference type="FunFam" id="3.30.420.110:FF:000020">
    <property type="entry name" value="Msh1p"/>
    <property type="match status" value="1"/>
</dbReference>
<protein>
    <submittedName>
        <fullName evidence="9">LAQU0S05e02564g1_1</fullName>
    </submittedName>
</protein>
<accession>A0A0P1KRM4</accession>
<dbReference type="GO" id="GO:0030983">
    <property type="term" value="F:mismatched DNA binding"/>
    <property type="evidence" value="ECO:0007669"/>
    <property type="project" value="InterPro"/>
</dbReference>
<reference evidence="10" key="1">
    <citation type="submission" date="2015-10" db="EMBL/GenBank/DDBJ databases">
        <authorList>
            <person name="Devillers H."/>
        </authorList>
    </citation>
    <scope>NUCLEOTIDE SEQUENCE [LARGE SCALE GENOMIC DNA]</scope>
</reference>
<evidence type="ECO:0000256" key="7">
    <source>
        <dbReference type="SAM" id="MobiDB-lite"/>
    </source>
</evidence>
<dbReference type="Gene3D" id="3.30.420.110">
    <property type="entry name" value="MutS, connector domain"/>
    <property type="match status" value="1"/>
</dbReference>
<comment type="similarity">
    <text evidence="1">Belongs to the DNA mismatch repair MutS family.</text>
</comment>
<proteinExistence type="inferred from homology"/>
<dbReference type="InterPro" id="IPR000432">
    <property type="entry name" value="DNA_mismatch_repair_MutS_C"/>
</dbReference>
<keyword evidence="5" id="KW-0238">DNA-binding</keyword>
<dbReference type="InterPro" id="IPR017261">
    <property type="entry name" value="DNA_mismatch_repair_MutS/MSH"/>
</dbReference>
<dbReference type="GO" id="GO:0005634">
    <property type="term" value="C:nucleus"/>
    <property type="evidence" value="ECO:0007669"/>
    <property type="project" value="TreeGrafter"/>
</dbReference>
<dbReference type="FunFam" id="3.40.50.300:FF:001238">
    <property type="entry name" value="DNA mismatch repair protein"/>
    <property type="match status" value="1"/>
</dbReference>
<evidence type="ECO:0000313" key="9">
    <source>
        <dbReference type="EMBL" id="CUS22313.1"/>
    </source>
</evidence>
<dbReference type="GO" id="GO:0043504">
    <property type="term" value="P:mitochondrial DNA repair"/>
    <property type="evidence" value="ECO:0007669"/>
    <property type="project" value="TreeGrafter"/>
</dbReference>
<dbReference type="AlphaFoldDB" id="A0A0P1KRM4"/>
<feature type="compositionally biased region" description="Polar residues" evidence="7">
    <location>
        <begin position="92"/>
        <end position="102"/>
    </location>
</feature>
<dbReference type="GO" id="GO:0005739">
    <property type="term" value="C:mitochondrion"/>
    <property type="evidence" value="ECO:0007669"/>
    <property type="project" value="TreeGrafter"/>
</dbReference>
<evidence type="ECO:0000256" key="4">
    <source>
        <dbReference type="ARBA" id="ARBA00022840"/>
    </source>
</evidence>